<dbReference type="Proteomes" id="UP000654370">
    <property type="component" value="Unassembled WGS sequence"/>
</dbReference>
<evidence type="ECO:0000313" key="1">
    <source>
        <dbReference type="EMBL" id="KAG2180163.1"/>
    </source>
</evidence>
<protein>
    <submittedName>
        <fullName evidence="1">Uncharacterized protein</fullName>
    </submittedName>
</protein>
<dbReference type="AlphaFoldDB" id="A0A8H7PUL8"/>
<accession>A0A8H7PUL8</accession>
<comment type="caution">
    <text evidence="1">The sequence shown here is derived from an EMBL/GenBank/DDBJ whole genome shotgun (WGS) entry which is preliminary data.</text>
</comment>
<keyword evidence="2" id="KW-1185">Reference proteome</keyword>
<proteinExistence type="predicted"/>
<reference evidence="1" key="1">
    <citation type="submission" date="2020-12" db="EMBL/GenBank/DDBJ databases">
        <title>Metabolic potential, ecology and presence of endohyphal bacteria is reflected in genomic diversity of Mucoromycotina.</title>
        <authorList>
            <person name="Muszewska A."/>
            <person name="Okrasinska A."/>
            <person name="Steczkiewicz K."/>
            <person name="Drgas O."/>
            <person name="Orlowska M."/>
            <person name="Perlinska-Lenart U."/>
            <person name="Aleksandrzak-Piekarczyk T."/>
            <person name="Szatraj K."/>
            <person name="Zielenkiewicz U."/>
            <person name="Pilsyk S."/>
            <person name="Malc E."/>
            <person name="Mieczkowski P."/>
            <person name="Kruszewska J.S."/>
            <person name="Biernat P."/>
            <person name="Pawlowska J."/>
        </authorList>
    </citation>
    <scope>NUCLEOTIDE SEQUENCE</scope>
    <source>
        <strain evidence="1">WA0000067209</strain>
    </source>
</reference>
<gene>
    <name evidence="1" type="ORF">INT43_003951</name>
</gene>
<name>A0A8H7PUL8_MORIS</name>
<sequence length="75" mass="8201">MSNSIAGSVDKPAMATEILPKRSSYGSTLAKISTHTSICVFELQAVMKITCTRRPRPYNPKPLPIAAPEVPRLNF</sequence>
<organism evidence="1 2">
    <name type="scientific">Mortierella isabellina</name>
    <name type="common">Filamentous fungus</name>
    <name type="synonym">Umbelopsis isabellina</name>
    <dbReference type="NCBI Taxonomy" id="91625"/>
    <lineage>
        <taxon>Eukaryota</taxon>
        <taxon>Fungi</taxon>
        <taxon>Fungi incertae sedis</taxon>
        <taxon>Mucoromycota</taxon>
        <taxon>Mucoromycotina</taxon>
        <taxon>Umbelopsidomycetes</taxon>
        <taxon>Umbelopsidales</taxon>
        <taxon>Umbelopsidaceae</taxon>
        <taxon>Umbelopsis</taxon>
    </lineage>
</organism>
<evidence type="ECO:0000313" key="2">
    <source>
        <dbReference type="Proteomes" id="UP000654370"/>
    </source>
</evidence>
<dbReference type="EMBL" id="JAEPQZ010000006">
    <property type="protein sequence ID" value="KAG2180163.1"/>
    <property type="molecule type" value="Genomic_DNA"/>
</dbReference>